<protein>
    <recommendedName>
        <fullName evidence="4">Tetratricopeptide repeat protein</fullName>
    </recommendedName>
</protein>
<dbReference type="Proteomes" id="UP001501411">
    <property type="component" value="Unassembled WGS sequence"/>
</dbReference>
<dbReference type="NCBIfam" id="NF047558">
    <property type="entry name" value="TPR_END_plus"/>
    <property type="match status" value="1"/>
</dbReference>
<gene>
    <name evidence="2" type="ORF">GCM10023231_18650</name>
</gene>
<organism evidence="2 3">
    <name type="scientific">Olivibacter ginsenosidimutans</name>
    <dbReference type="NCBI Taxonomy" id="1176537"/>
    <lineage>
        <taxon>Bacteria</taxon>
        <taxon>Pseudomonadati</taxon>
        <taxon>Bacteroidota</taxon>
        <taxon>Sphingobacteriia</taxon>
        <taxon>Sphingobacteriales</taxon>
        <taxon>Sphingobacteriaceae</taxon>
        <taxon>Olivibacter</taxon>
    </lineage>
</organism>
<evidence type="ECO:0000313" key="3">
    <source>
        <dbReference type="Proteomes" id="UP001501411"/>
    </source>
</evidence>
<feature type="chain" id="PRO_5045786362" description="Tetratricopeptide repeat protein" evidence="1">
    <location>
        <begin position="23"/>
        <end position="335"/>
    </location>
</feature>
<proteinExistence type="predicted"/>
<reference evidence="3" key="1">
    <citation type="journal article" date="2019" name="Int. J. Syst. Evol. Microbiol.">
        <title>The Global Catalogue of Microorganisms (GCM) 10K type strain sequencing project: providing services to taxonomists for standard genome sequencing and annotation.</title>
        <authorList>
            <consortium name="The Broad Institute Genomics Platform"/>
            <consortium name="The Broad Institute Genome Sequencing Center for Infectious Disease"/>
            <person name="Wu L."/>
            <person name="Ma J."/>
        </authorList>
    </citation>
    <scope>NUCLEOTIDE SEQUENCE [LARGE SCALE GENOMIC DNA]</scope>
    <source>
        <strain evidence="3">JCM 18200</strain>
    </source>
</reference>
<accession>A0ABP9B5Q8</accession>
<keyword evidence="1" id="KW-0732">Signal</keyword>
<dbReference type="EMBL" id="BAABIQ010000029">
    <property type="protein sequence ID" value="GAA4791024.1"/>
    <property type="molecule type" value="Genomic_DNA"/>
</dbReference>
<dbReference type="InterPro" id="IPR046732">
    <property type="entry name" value="DUF6624"/>
</dbReference>
<name>A0ABP9B5Q8_9SPHI</name>
<evidence type="ECO:0000313" key="2">
    <source>
        <dbReference type="EMBL" id="GAA4791024.1"/>
    </source>
</evidence>
<sequence length="335" mass="39077">MKNYWLALLFQVSFLLVGAQQAQQDYDGFKKQAETLYQQKEYRSSALKYSEAFASIGDKGTIDDRYNAACSWAMANEPDSAFYHLNRIAASGHFTNLDHLRQDTDLQSLYQDKRWPEVLALVKKYKDEKEKDYDKPLVAKLDSIFEQDQRIRWQADSVYKQFGSDAPEFKALAEKFKTVDSLNLVAVREILDTKGWLGPTVVGEKGTQTLFLVIQHADLKTQQKYLPLLQEAVVKKELDPANFALLKDRIDLREGRKQTYGSQIFRDPQTKEQFVAPLIDPDHVDERRKEVGLQPMAEYVQFFDFTWDLEAYKKNLPHYERIHEEMVQKEKRNTP</sequence>
<evidence type="ECO:0008006" key="4">
    <source>
        <dbReference type="Google" id="ProtNLM"/>
    </source>
</evidence>
<keyword evidence="3" id="KW-1185">Reference proteome</keyword>
<dbReference type="RefSeq" id="WP_345231493.1">
    <property type="nucleotide sequence ID" value="NZ_BAABIQ010000029.1"/>
</dbReference>
<feature type="signal peptide" evidence="1">
    <location>
        <begin position="1"/>
        <end position="22"/>
    </location>
</feature>
<comment type="caution">
    <text evidence="2">The sequence shown here is derived from an EMBL/GenBank/DDBJ whole genome shotgun (WGS) entry which is preliminary data.</text>
</comment>
<dbReference type="Pfam" id="PF20329">
    <property type="entry name" value="DUF6624"/>
    <property type="match status" value="1"/>
</dbReference>
<evidence type="ECO:0000256" key="1">
    <source>
        <dbReference type="SAM" id="SignalP"/>
    </source>
</evidence>